<evidence type="ECO:0000256" key="1">
    <source>
        <dbReference type="ARBA" id="ARBA00022741"/>
    </source>
</evidence>
<dbReference type="GO" id="GO:0005524">
    <property type="term" value="F:ATP binding"/>
    <property type="evidence" value="ECO:0007669"/>
    <property type="project" value="UniProtKB-KW"/>
</dbReference>
<gene>
    <name evidence="3" type="ORF">EDC28_110128</name>
</gene>
<organism evidence="3 4">
    <name type="scientific">Gallaecimonas pentaromativorans</name>
    <dbReference type="NCBI Taxonomy" id="584787"/>
    <lineage>
        <taxon>Bacteria</taxon>
        <taxon>Pseudomonadati</taxon>
        <taxon>Pseudomonadota</taxon>
        <taxon>Gammaproteobacteria</taxon>
        <taxon>Enterobacterales</taxon>
        <taxon>Gallaecimonadaceae</taxon>
        <taxon>Gallaecimonas</taxon>
    </lineage>
</organism>
<dbReference type="PANTHER" id="PTHR12169:SF6">
    <property type="entry name" value="AFG1-LIKE ATPASE"/>
    <property type="match status" value="1"/>
</dbReference>
<keyword evidence="2" id="KW-0067">ATP-binding</keyword>
<accession>A0A3N1NRR4</accession>
<dbReference type="InterPro" id="IPR005654">
    <property type="entry name" value="ATPase_AFG1-like"/>
</dbReference>
<proteinExistence type="predicted"/>
<dbReference type="GO" id="GO:0016887">
    <property type="term" value="F:ATP hydrolysis activity"/>
    <property type="evidence" value="ECO:0007669"/>
    <property type="project" value="InterPro"/>
</dbReference>
<dbReference type="AlphaFoldDB" id="A0A3N1NRR4"/>
<name>A0A3N1NRR4_9GAMM</name>
<dbReference type="GO" id="GO:0051301">
    <property type="term" value="P:cell division"/>
    <property type="evidence" value="ECO:0007669"/>
    <property type="project" value="UniProtKB-KW"/>
</dbReference>
<evidence type="ECO:0000313" key="3">
    <source>
        <dbReference type="EMBL" id="ROQ22484.1"/>
    </source>
</evidence>
<evidence type="ECO:0000256" key="2">
    <source>
        <dbReference type="ARBA" id="ARBA00022840"/>
    </source>
</evidence>
<keyword evidence="3" id="KW-0131">Cell cycle</keyword>
<dbReference type="PANTHER" id="PTHR12169">
    <property type="entry name" value="ATPASE N2B"/>
    <property type="match status" value="1"/>
</dbReference>
<dbReference type="Pfam" id="PF03969">
    <property type="entry name" value="AFG1_ATPase"/>
    <property type="match status" value="2"/>
</dbReference>
<comment type="caution">
    <text evidence="3">The sequence shown here is derived from an EMBL/GenBank/DDBJ whole genome shotgun (WGS) entry which is preliminary data.</text>
</comment>
<reference evidence="3 4" key="1">
    <citation type="submission" date="2018-11" db="EMBL/GenBank/DDBJ databases">
        <title>Genomic Encyclopedia of Type Strains, Phase IV (KMG-IV): sequencing the most valuable type-strain genomes for metagenomic binning, comparative biology and taxonomic classification.</title>
        <authorList>
            <person name="Goeker M."/>
        </authorList>
    </citation>
    <scope>NUCLEOTIDE SEQUENCE [LARGE SCALE GENOMIC DNA]</scope>
    <source>
        <strain evidence="3 4">DSM 21945</strain>
    </source>
</reference>
<protein>
    <submittedName>
        <fullName evidence="3">Cell division protein ZapE</fullName>
    </submittedName>
</protein>
<evidence type="ECO:0000313" key="4">
    <source>
        <dbReference type="Proteomes" id="UP000268033"/>
    </source>
</evidence>
<dbReference type="EMBL" id="RJUL01000010">
    <property type="protein sequence ID" value="ROQ22484.1"/>
    <property type="molecule type" value="Genomic_DNA"/>
</dbReference>
<dbReference type="SUPFAM" id="SSF52540">
    <property type="entry name" value="P-loop containing nucleoside triphosphate hydrolases"/>
    <property type="match status" value="1"/>
</dbReference>
<keyword evidence="3" id="KW-0132">Cell division</keyword>
<keyword evidence="4" id="KW-1185">Reference proteome</keyword>
<dbReference type="RefSeq" id="WP_123422393.1">
    <property type="nucleotide sequence ID" value="NZ_RJUL01000010.1"/>
</dbReference>
<dbReference type="Proteomes" id="UP000268033">
    <property type="component" value="Unassembled WGS sequence"/>
</dbReference>
<dbReference type="InterPro" id="IPR027417">
    <property type="entry name" value="P-loop_NTPase"/>
</dbReference>
<keyword evidence="1" id="KW-0547">Nucleotide-binding</keyword>
<dbReference type="Gene3D" id="3.40.50.300">
    <property type="entry name" value="P-loop containing nucleotide triphosphate hydrolases"/>
    <property type="match status" value="1"/>
</dbReference>
<dbReference type="GO" id="GO:0032153">
    <property type="term" value="C:cell division site"/>
    <property type="evidence" value="ECO:0007669"/>
    <property type="project" value="TreeGrafter"/>
</dbReference>
<dbReference type="GO" id="GO:0005737">
    <property type="term" value="C:cytoplasm"/>
    <property type="evidence" value="ECO:0007669"/>
    <property type="project" value="TreeGrafter"/>
</dbReference>
<sequence>MKLSPKARYQARLAEPGFVADPNQQQAIDALEALYQALQQPGNPRGLYLWGDVGRGKTMLMDLFFAALPEGMAVRQHFHHFMKWLHRALNDHAGQADPLVAIANELGKSCKVLCFDEFFVADIGDAMLIQRLFQALFAKGLVLVATSNIAIGGLFQQALQRERFAPGIALLTRHCQELHLDGGDDHRLRHLRRVQTCFAPGQADFAALFAALEQAPDNRRHIRLCGRELAVRAAGSRSVWMDFATLCGGPRSALDYIDLAGQFRQVLVSQVPVLGGKAHEWIKARGTEDGAEATQTGERQVFYAEGDDPARRFISLVDELYDRHVALYLEVPLPLANLYQGETLNFEFRRTLSRLTEMQSAEYLDNGLG</sequence>
<dbReference type="STRING" id="584787.GCA_001247655_02264"/>
<dbReference type="NCBIfam" id="NF040713">
    <property type="entry name" value="ZapE"/>
    <property type="match status" value="1"/>
</dbReference>